<organism evidence="1 2">
    <name type="scientific">Brachionus plicatilis</name>
    <name type="common">Marine rotifer</name>
    <name type="synonym">Brachionus muelleri</name>
    <dbReference type="NCBI Taxonomy" id="10195"/>
    <lineage>
        <taxon>Eukaryota</taxon>
        <taxon>Metazoa</taxon>
        <taxon>Spiralia</taxon>
        <taxon>Gnathifera</taxon>
        <taxon>Rotifera</taxon>
        <taxon>Eurotatoria</taxon>
        <taxon>Monogononta</taxon>
        <taxon>Pseudotrocha</taxon>
        <taxon>Ploima</taxon>
        <taxon>Brachionidae</taxon>
        <taxon>Brachionus</taxon>
    </lineage>
</organism>
<sequence length="62" mass="7513">MKLELIKPWSMVLPNKGPRDRFNPRFVSERNKQIMNNKQSNTFREALEHFKYFEKNSARSNI</sequence>
<dbReference type="Proteomes" id="UP000276133">
    <property type="component" value="Unassembled WGS sequence"/>
</dbReference>
<reference evidence="1 2" key="1">
    <citation type="journal article" date="2018" name="Sci. Rep.">
        <title>Genomic signatures of local adaptation to the degree of environmental predictability in rotifers.</title>
        <authorList>
            <person name="Franch-Gras L."/>
            <person name="Hahn C."/>
            <person name="Garcia-Roger E.M."/>
            <person name="Carmona M.J."/>
            <person name="Serra M."/>
            <person name="Gomez A."/>
        </authorList>
    </citation>
    <scope>NUCLEOTIDE SEQUENCE [LARGE SCALE GENOMIC DNA]</scope>
    <source>
        <strain evidence="1">HYR1</strain>
    </source>
</reference>
<evidence type="ECO:0000313" key="1">
    <source>
        <dbReference type="EMBL" id="RNA44410.1"/>
    </source>
</evidence>
<accession>A0A3M7T988</accession>
<comment type="caution">
    <text evidence="1">The sequence shown here is derived from an EMBL/GenBank/DDBJ whole genome shotgun (WGS) entry which is preliminary data.</text>
</comment>
<name>A0A3M7T988_BRAPC</name>
<protein>
    <submittedName>
        <fullName evidence="1">Uncharacterized protein</fullName>
    </submittedName>
</protein>
<keyword evidence="2" id="KW-1185">Reference proteome</keyword>
<evidence type="ECO:0000313" key="2">
    <source>
        <dbReference type="Proteomes" id="UP000276133"/>
    </source>
</evidence>
<dbReference type="EMBL" id="REGN01000111">
    <property type="protein sequence ID" value="RNA44410.1"/>
    <property type="molecule type" value="Genomic_DNA"/>
</dbReference>
<proteinExistence type="predicted"/>
<gene>
    <name evidence="1" type="ORF">BpHYR1_047883</name>
</gene>
<dbReference type="AlphaFoldDB" id="A0A3M7T988"/>